<feature type="region of interest" description="Disordered" evidence="2">
    <location>
        <begin position="868"/>
        <end position="887"/>
    </location>
</feature>
<dbReference type="Proteomes" id="UP000554342">
    <property type="component" value="Unassembled WGS sequence"/>
</dbReference>
<accession>A0A840YY51</accession>
<keyword evidence="5" id="KW-1185">Reference proteome</keyword>
<dbReference type="Gene3D" id="2.130.10.10">
    <property type="entry name" value="YVTN repeat-like/Quinoprotein amine dehydrogenase"/>
    <property type="match status" value="4"/>
</dbReference>
<dbReference type="AlphaFoldDB" id="A0A840YY51"/>
<evidence type="ECO:0000259" key="3">
    <source>
        <dbReference type="Pfam" id="PF15902"/>
    </source>
</evidence>
<dbReference type="PANTHER" id="PTHR43739">
    <property type="entry name" value="XYLOGLUCANASE (EUROFUNG)"/>
    <property type="match status" value="1"/>
</dbReference>
<gene>
    <name evidence="4" type="ORF">FHR23_001385</name>
</gene>
<dbReference type="EMBL" id="JACIJI010000002">
    <property type="protein sequence ID" value="MBB5718462.1"/>
    <property type="molecule type" value="Genomic_DNA"/>
</dbReference>
<dbReference type="CDD" id="cd15482">
    <property type="entry name" value="Sialidase_non-viral"/>
    <property type="match status" value="1"/>
</dbReference>
<dbReference type="RefSeq" id="WP_345575966.1">
    <property type="nucleotide sequence ID" value="NZ_BAABIF010000013.1"/>
</dbReference>
<comment type="caution">
    <text evidence="4">The sequence shown here is derived from an EMBL/GenBank/DDBJ whole genome shotgun (WGS) entry which is preliminary data.</text>
</comment>
<dbReference type="PANTHER" id="PTHR43739:SF5">
    <property type="entry name" value="EXO-ALPHA-SIALIDASE"/>
    <property type="match status" value="1"/>
</dbReference>
<dbReference type="InterPro" id="IPR031778">
    <property type="entry name" value="Sortilin_N"/>
</dbReference>
<evidence type="ECO:0000256" key="2">
    <source>
        <dbReference type="SAM" id="MobiDB-lite"/>
    </source>
</evidence>
<keyword evidence="1" id="KW-0677">Repeat</keyword>
<dbReference type="InterPro" id="IPR052025">
    <property type="entry name" value="Xyloglucanase_GH74"/>
</dbReference>
<protein>
    <submittedName>
        <fullName evidence="4">Photosystem II stability/assembly factor-like uncharacterized protein</fullName>
    </submittedName>
</protein>
<organism evidence="4 5">
    <name type="scientific">Stakelama sediminis</name>
    <dbReference type="NCBI Taxonomy" id="463200"/>
    <lineage>
        <taxon>Bacteria</taxon>
        <taxon>Pseudomonadati</taxon>
        <taxon>Pseudomonadota</taxon>
        <taxon>Alphaproteobacteria</taxon>
        <taxon>Sphingomonadales</taxon>
        <taxon>Sphingomonadaceae</taxon>
        <taxon>Stakelama</taxon>
    </lineage>
</organism>
<evidence type="ECO:0000313" key="4">
    <source>
        <dbReference type="EMBL" id="MBB5718462.1"/>
    </source>
</evidence>
<dbReference type="InterPro" id="IPR015943">
    <property type="entry name" value="WD40/YVTN_repeat-like_dom_sf"/>
</dbReference>
<sequence length="930" mass="102636">MRRIRPRATIFGGDGTMKWGMASLLTGSASLTVIALTCAIAAPPPQKPVAQRDTPLLSSFQYRNIGPFRMSARVSDIAVPDSPAKAHRNTIYVSFWTGGLWKTTDHGTTFTPLFDKQNKLTIGAIALAHSNPRDIWVGTGDAFTSRSSFAGDGIYRSLDAGRTWQHMGLTDTQHIARIRIDPRDPNNVYVAAMGHLYSDNAERGVFHTTDGGRTWKKVLYINDHIGVIDLIMDPKNPDVLYAATYEKTRLPWQLVEGGPGSGIYKTSDGGKTWHRLAGGLPGGRIGRIGLSLYPKNPNIVYAVIDNANTTKPIGPDDKVSTMGEIYRTDDGGAHWRKMNPPDVNVMPKGPYYFTQIRVDPNNPDHIIVTGEPFKQSFDGGKTWHGPIMEKMFGDFRTLWFDPENSKHMLTGSDGGLAVSYDGGKTSKAYNTIPVNEIYTISVDNDRPYNIYAGIQDHEHWRGPSQSPMRFGVSPRDWQALSDGDGEWITVDPTDSRWVYMTREYGGHTRLDQKLGYETNIQPRAPRGQPPYRFLWTPPMVLSPHDPKTLYTGGQMLLRSTDRGNSWQAISPDLSTHPADRIMRESEAGLPGGIPWFAISTISESPVKAGVIWAGTADGNVQMTPDDGGHWIDMTAKLTALGARRDGYVTRVQASHFVAGRAYVSKSGYKFDDFHPYLYRTDDYGKTWRSIADTLPDAPIDVVYEDPFNPDLIFVGNDQGVFVSRTGGGHWAKMNNNMPNIPVFDIKVQHRSHDLVLGSYGRGIWITNIDALEQLTPEVAASNAHLFDTRPATQRIHWCFGANDYLFGDNHLVTPNPPSAMMIRYYLKVPAPSGAALIIKDANGKTVANLKGPGKAGINTVAWDMRKAPPTPDESNCTAYGDKPVPPIVDQIEPPGRYALTVDVAGRHFAQTVEIAGRQGWALGPSPQPIP</sequence>
<dbReference type="GO" id="GO:0010411">
    <property type="term" value="P:xyloglucan metabolic process"/>
    <property type="evidence" value="ECO:0007669"/>
    <property type="project" value="TreeGrafter"/>
</dbReference>
<proteinExistence type="predicted"/>
<reference evidence="4 5" key="1">
    <citation type="submission" date="2020-08" db="EMBL/GenBank/DDBJ databases">
        <title>Genomic Encyclopedia of Type Strains, Phase IV (KMG-IV): sequencing the most valuable type-strain genomes for metagenomic binning, comparative biology and taxonomic classification.</title>
        <authorList>
            <person name="Goeker M."/>
        </authorList>
    </citation>
    <scope>NUCLEOTIDE SEQUENCE [LARGE SCALE GENOMIC DNA]</scope>
    <source>
        <strain evidence="4 5">DSM 27203</strain>
    </source>
</reference>
<dbReference type="Pfam" id="PF15902">
    <property type="entry name" value="Sortilin-Vps10"/>
    <property type="match status" value="1"/>
</dbReference>
<evidence type="ECO:0000256" key="1">
    <source>
        <dbReference type="ARBA" id="ARBA00022737"/>
    </source>
</evidence>
<name>A0A840YY51_9SPHN</name>
<dbReference type="SUPFAM" id="SSF50939">
    <property type="entry name" value="Sialidases"/>
    <property type="match status" value="2"/>
</dbReference>
<evidence type="ECO:0000313" key="5">
    <source>
        <dbReference type="Proteomes" id="UP000554342"/>
    </source>
</evidence>
<feature type="domain" description="Sortilin N-terminal" evidence="3">
    <location>
        <begin position="100"/>
        <end position="219"/>
    </location>
</feature>
<dbReference type="InterPro" id="IPR036278">
    <property type="entry name" value="Sialidase_sf"/>
</dbReference>